<gene>
    <name evidence="7" type="ORF">P43SY_009356</name>
</gene>
<keyword evidence="4" id="KW-0732">Signal</keyword>
<feature type="region of interest" description="Disordered" evidence="3">
    <location>
        <begin position="524"/>
        <end position="562"/>
    </location>
</feature>
<evidence type="ECO:0000256" key="3">
    <source>
        <dbReference type="SAM" id="MobiDB-lite"/>
    </source>
</evidence>
<dbReference type="GO" id="GO:0046872">
    <property type="term" value="F:metal ion binding"/>
    <property type="evidence" value="ECO:0007669"/>
    <property type="project" value="UniProtKB-KW"/>
</dbReference>
<dbReference type="InterPro" id="IPR050316">
    <property type="entry name" value="Tyrosinase/Hemocyanin"/>
</dbReference>
<dbReference type="PROSITE" id="PS00498">
    <property type="entry name" value="TYROSINASE_2"/>
    <property type="match status" value="1"/>
</dbReference>
<dbReference type="SUPFAM" id="SSF48056">
    <property type="entry name" value="Di-copper centre-containing domain"/>
    <property type="match status" value="1"/>
</dbReference>
<dbReference type="AlphaFoldDB" id="A0AAD5M541"/>
<dbReference type="Gene3D" id="1.10.1280.10">
    <property type="entry name" value="Di-copper center containing domain from catechol oxidase"/>
    <property type="match status" value="1"/>
</dbReference>
<evidence type="ECO:0000313" key="8">
    <source>
        <dbReference type="Proteomes" id="UP001209570"/>
    </source>
</evidence>
<evidence type="ECO:0000256" key="4">
    <source>
        <dbReference type="SAM" id="SignalP"/>
    </source>
</evidence>
<feature type="domain" description="Tyrosinase copper-binding" evidence="6">
    <location>
        <begin position="265"/>
        <end position="276"/>
    </location>
</feature>
<keyword evidence="1" id="KW-0479">Metal-binding</keyword>
<dbReference type="PRINTS" id="PR00092">
    <property type="entry name" value="TYROSINASE"/>
</dbReference>
<feature type="domain" description="Tyrosinase copper-binding" evidence="5">
    <location>
        <begin position="88"/>
        <end position="105"/>
    </location>
</feature>
<evidence type="ECO:0000259" key="5">
    <source>
        <dbReference type="PROSITE" id="PS00497"/>
    </source>
</evidence>
<evidence type="ECO:0000313" key="7">
    <source>
        <dbReference type="EMBL" id="KAJ0403322.1"/>
    </source>
</evidence>
<keyword evidence="2" id="KW-0186">Copper</keyword>
<accession>A0AAD5M541</accession>
<dbReference type="PANTHER" id="PTHR11474:SF126">
    <property type="entry name" value="TYROSINASE-LIKE PROTEIN TYR-1-RELATED"/>
    <property type="match status" value="1"/>
</dbReference>
<sequence>MAKIRGLRALISVLLATAALLVSDQYAIAQSVPAGTACTQPRVRKSWDDYSRSEKSTYLSAVATAMTRGFHQKFVEMHIEFFSEQQAHGNCMFIYWHRMYLLGYENMLRSLAPRFQCVTLPYWNHPAAHAAQTARRCGSIEGCARIVREFGGSTTGKTGAQLGAANFNALRIYNVSVAPRGNGRCVTTGVAAYFCGNNTPCARCIVRGTPRAYRYPTEASLGSLNEQVFTTAGWRAFASGVEGGVHNLMHSLMGGIMGFLQSPIDPLFFSHHSFIDLLQAVYLKCQLRSEKTLLTAAQKGSDTRFWDNCPRRGGGTYRNTDFIAMNTRNNANLWVNVSADPNNMLHPFFKDLPQRFSDYVDAKDLGRYSYTYAYSGPLTNMYMNCARSTSAAAANIQLADDADESAYIEVEVDGQVFNLLRPVLRPPKQYENRARRWAIAMYEAARISGYTEKAAREQMETMLCVNADECAKAVEDYSDEFREAFRVTSKPRCLTLVEQVKKGERIIGVPGWRAITKKFIPCEVPEDKEPPCDPVEVKPLGDNGEEEEKSAVGQLEDESSVA</sequence>
<organism evidence="7 8">
    <name type="scientific">Pythium insidiosum</name>
    <name type="common">Pythiosis disease agent</name>
    <dbReference type="NCBI Taxonomy" id="114742"/>
    <lineage>
        <taxon>Eukaryota</taxon>
        <taxon>Sar</taxon>
        <taxon>Stramenopiles</taxon>
        <taxon>Oomycota</taxon>
        <taxon>Peronosporomycetes</taxon>
        <taxon>Pythiales</taxon>
        <taxon>Pythiaceae</taxon>
        <taxon>Pythium</taxon>
    </lineage>
</organism>
<proteinExistence type="predicted"/>
<comment type="caution">
    <text evidence="7">The sequence shown here is derived from an EMBL/GenBank/DDBJ whole genome shotgun (WGS) entry which is preliminary data.</text>
</comment>
<feature type="chain" id="PRO_5042066051" description="Tyrosinase copper-binding domain-containing protein" evidence="4">
    <location>
        <begin position="30"/>
        <end position="562"/>
    </location>
</feature>
<dbReference type="InterPro" id="IPR008922">
    <property type="entry name" value="Di-copper_centre_dom_sf"/>
</dbReference>
<dbReference type="PANTHER" id="PTHR11474">
    <property type="entry name" value="TYROSINASE FAMILY MEMBER"/>
    <property type="match status" value="1"/>
</dbReference>
<evidence type="ECO:0000256" key="2">
    <source>
        <dbReference type="ARBA" id="ARBA00023008"/>
    </source>
</evidence>
<reference evidence="7" key="1">
    <citation type="submission" date="2021-12" db="EMBL/GenBank/DDBJ databases">
        <title>Prjna785345.</title>
        <authorList>
            <person name="Rujirawat T."/>
            <person name="Krajaejun T."/>
        </authorList>
    </citation>
    <scope>NUCLEOTIDE SEQUENCE</scope>
    <source>
        <strain evidence="7">Pi057C3</strain>
    </source>
</reference>
<name>A0AAD5M541_PYTIN</name>
<dbReference type="InterPro" id="IPR002227">
    <property type="entry name" value="Tyrosinase_Cu-bd"/>
</dbReference>
<dbReference type="Pfam" id="PF00264">
    <property type="entry name" value="Tyrosinase"/>
    <property type="match status" value="1"/>
</dbReference>
<dbReference type="Proteomes" id="UP001209570">
    <property type="component" value="Unassembled WGS sequence"/>
</dbReference>
<dbReference type="EMBL" id="JAKCXM010000084">
    <property type="protein sequence ID" value="KAJ0403322.1"/>
    <property type="molecule type" value="Genomic_DNA"/>
</dbReference>
<protein>
    <recommendedName>
        <fullName evidence="5 6">Tyrosinase copper-binding domain-containing protein</fullName>
    </recommendedName>
</protein>
<feature type="signal peptide" evidence="4">
    <location>
        <begin position="1"/>
        <end position="29"/>
    </location>
</feature>
<dbReference type="GO" id="GO:0016491">
    <property type="term" value="F:oxidoreductase activity"/>
    <property type="evidence" value="ECO:0007669"/>
    <property type="project" value="InterPro"/>
</dbReference>
<keyword evidence="8" id="KW-1185">Reference proteome</keyword>
<evidence type="ECO:0000259" key="6">
    <source>
        <dbReference type="PROSITE" id="PS00498"/>
    </source>
</evidence>
<dbReference type="PROSITE" id="PS00497">
    <property type="entry name" value="TYROSINASE_1"/>
    <property type="match status" value="1"/>
</dbReference>
<evidence type="ECO:0000256" key="1">
    <source>
        <dbReference type="ARBA" id="ARBA00022723"/>
    </source>
</evidence>